<evidence type="ECO:0000313" key="2">
    <source>
        <dbReference type="Proteomes" id="UP000004535"/>
    </source>
</evidence>
<dbReference type="EMBL" id="ACFC01000009">
    <property type="protein sequence ID" value="EEE05453.1"/>
    <property type="molecule type" value="Genomic_DNA"/>
</dbReference>
<proteinExistence type="predicted"/>
<gene>
    <name evidence="1" type="ORF">BURMUCGD2_3696</name>
</gene>
<reference evidence="1 2" key="1">
    <citation type="journal article" date="2012" name="J. Bacteriol.">
        <title>Draft Genome Sequence Determination for Cystic Fibrosis and Chronic Granulomatous Disease Burkholderia multivorans Isolates.</title>
        <authorList>
            <person name="Varga J.J."/>
            <person name="Losada L."/>
            <person name="Zelazny A.M."/>
            <person name="Brinkac L."/>
            <person name="Harkins D."/>
            <person name="Radune D."/>
            <person name="Hostetler J."/>
            <person name="Sampaio E.P."/>
            <person name="Ronning C.M."/>
            <person name="Nierman W.C."/>
            <person name="Greenberg D.E."/>
            <person name="Holland S.M."/>
            <person name="Goldberg J.B."/>
        </authorList>
    </citation>
    <scope>NUCLEOTIDE SEQUENCE [LARGE SCALE GENOMIC DNA]</scope>
    <source>
        <strain evidence="1 2">CGD2</strain>
    </source>
</reference>
<comment type="caution">
    <text evidence="1">The sequence shown here is derived from an EMBL/GenBank/DDBJ whole genome shotgun (WGS) entry which is preliminary data.</text>
</comment>
<evidence type="ECO:0000313" key="1">
    <source>
        <dbReference type="EMBL" id="EEE05453.1"/>
    </source>
</evidence>
<sequence length="158" mass="17645">MFCPSGPSANTTRIRSHRVFDMGTLDKRQELAMAWSADELHRIVEADDLKIAPFRDDGRTPGTPTWIWCVAVNGELYVRAYNGRQSRWYQAAIRQRAGQIAAAGMTKGVAFEPVDGEINSRIDDAYRAKYKSSPYLRPMIGAGARAATIKVILREIAQ</sequence>
<organism evidence="1 2">
    <name type="scientific">Burkholderia multivorans CGD2</name>
    <dbReference type="NCBI Taxonomy" id="513052"/>
    <lineage>
        <taxon>Bacteria</taxon>
        <taxon>Pseudomonadati</taxon>
        <taxon>Pseudomonadota</taxon>
        <taxon>Betaproteobacteria</taxon>
        <taxon>Burkholderiales</taxon>
        <taxon>Burkholderiaceae</taxon>
        <taxon>Burkholderia</taxon>
        <taxon>Burkholderia cepacia complex</taxon>
    </lineage>
</organism>
<dbReference type="Pfam" id="PF10012">
    <property type="entry name" value="DUF2255"/>
    <property type="match status" value="1"/>
</dbReference>
<protein>
    <recommendedName>
        <fullName evidence="3">DUF2255 family protein</fullName>
    </recommendedName>
</protein>
<dbReference type="Proteomes" id="UP000004535">
    <property type="component" value="Unassembled WGS sequence"/>
</dbReference>
<dbReference type="AlphaFoldDB" id="B9BUF6"/>
<dbReference type="InterPro" id="IPR016888">
    <property type="entry name" value="UCP028498"/>
</dbReference>
<name>B9BUF6_9BURK</name>
<accession>B9BUF6</accession>
<evidence type="ECO:0008006" key="3">
    <source>
        <dbReference type="Google" id="ProtNLM"/>
    </source>
</evidence>